<feature type="non-terminal residue" evidence="1">
    <location>
        <position position="1"/>
    </location>
</feature>
<feature type="non-terminal residue" evidence="1">
    <location>
        <position position="194"/>
    </location>
</feature>
<dbReference type="InterPro" id="IPR028236">
    <property type="entry name" value="CPLANE1"/>
</dbReference>
<dbReference type="PANTHER" id="PTHR14492">
    <property type="entry name" value="JBTS17"/>
    <property type="match status" value="1"/>
</dbReference>
<keyword evidence="2" id="KW-1185">Reference proteome</keyword>
<evidence type="ECO:0000313" key="2">
    <source>
        <dbReference type="Proteomes" id="UP001529510"/>
    </source>
</evidence>
<accession>A0ABD0QA81</accession>
<gene>
    <name evidence="1" type="ORF">M9458_022493</name>
</gene>
<proteinExistence type="predicted"/>
<dbReference type="AlphaFoldDB" id="A0ABD0QA81"/>
<evidence type="ECO:0000313" key="1">
    <source>
        <dbReference type="EMBL" id="KAL0183118.1"/>
    </source>
</evidence>
<dbReference type="EMBL" id="JAMKFB020000010">
    <property type="protein sequence ID" value="KAL0183118.1"/>
    <property type="molecule type" value="Genomic_DNA"/>
</dbReference>
<dbReference type="PANTHER" id="PTHR14492:SF4">
    <property type="entry name" value="CILIOGENESIS AND PLANAR POLARITY EFFECTOR 1"/>
    <property type="match status" value="1"/>
</dbReference>
<organism evidence="1 2">
    <name type="scientific">Cirrhinus mrigala</name>
    <name type="common">Mrigala</name>
    <dbReference type="NCBI Taxonomy" id="683832"/>
    <lineage>
        <taxon>Eukaryota</taxon>
        <taxon>Metazoa</taxon>
        <taxon>Chordata</taxon>
        <taxon>Craniata</taxon>
        <taxon>Vertebrata</taxon>
        <taxon>Euteleostomi</taxon>
        <taxon>Actinopterygii</taxon>
        <taxon>Neopterygii</taxon>
        <taxon>Teleostei</taxon>
        <taxon>Ostariophysi</taxon>
        <taxon>Cypriniformes</taxon>
        <taxon>Cyprinidae</taxon>
        <taxon>Labeoninae</taxon>
        <taxon>Labeonini</taxon>
        <taxon>Cirrhinus</taxon>
    </lineage>
</organism>
<name>A0ABD0QA81_CIRMR</name>
<dbReference type="Proteomes" id="UP001529510">
    <property type="component" value="Unassembled WGS sequence"/>
</dbReference>
<protein>
    <submittedName>
        <fullName evidence="1">Uncharacterized protein</fullName>
    </submittedName>
</protein>
<comment type="caution">
    <text evidence="1">The sequence shown here is derived from an EMBL/GenBank/DDBJ whole genome shotgun (WGS) entry which is preliminary data.</text>
</comment>
<reference evidence="1 2" key="1">
    <citation type="submission" date="2024-05" db="EMBL/GenBank/DDBJ databases">
        <title>Genome sequencing and assembly of Indian major carp, Cirrhinus mrigala (Hamilton, 1822).</title>
        <authorList>
            <person name="Mohindra V."/>
            <person name="Chowdhury L.M."/>
            <person name="Lal K."/>
            <person name="Jena J.K."/>
        </authorList>
    </citation>
    <scope>NUCLEOTIDE SEQUENCE [LARGE SCALE GENOMIC DNA]</scope>
    <source>
        <strain evidence="1">CM1030</strain>
        <tissue evidence="1">Blood</tissue>
    </source>
</reference>
<sequence>DEEDHDSDEAPYTCSRMEDGGKLEFASMFDTLHAQTQTRPEPSSSGLQEDLNRVHRNLMRAWALGVSLGGSMEQRERLLKYTVLCIARLINLLRVRDSAGRKSRSTWVTHALHTLRTLLSFLPWDATRTAGRCCLTIAVELTRCFVDIFLPLSSADVALSSQNFNAALVVLQQASLSVDHTYSLPPRALHHGED</sequence>